<keyword evidence="7" id="KW-0624">Polysaccharide degradation</keyword>
<protein>
    <recommendedName>
        <fullName evidence="2">cellulase</fullName>
        <ecNumber evidence="2">3.2.1.4</ecNumber>
    </recommendedName>
</protein>
<dbReference type="EC" id="3.2.1.4" evidence="2"/>
<dbReference type="eggNOG" id="COG2730">
    <property type="taxonomic scope" value="Bacteria"/>
</dbReference>
<evidence type="ECO:0000256" key="8">
    <source>
        <dbReference type="RuleBase" id="RU361153"/>
    </source>
</evidence>
<dbReference type="GO" id="GO:0008810">
    <property type="term" value="F:cellulase activity"/>
    <property type="evidence" value="ECO:0007669"/>
    <property type="project" value="UniProtKB-EC"/>
</dbReference>
<evidence type="ECO:0000256" key="1">
    <source>
        <dbReference type="ARBA" id="ARBA00000966"/>
    </source>
</evidence>
<dbReference type="AlphaFoldDB" id="D9SWQ0"/>
<name>D9SWQ0_CLOC7</name>
<dbReference type="PROSITE" id="PS00659">
    <property type="entry name" value="GLYCOSYL_HYDROL_F5"/>
    <property type="match status" value="1"/>
</dbReference>
<dbReference type="Proteomes" id="UP000002730">
    <property type="component" value="Chromosome"/>
</dbReference>
<dbReference type="OrthoDB" id="154460at2"/>
<dbReference type="STRING" id="573061.Clocel_3662"/>
<feature type="signal peptide" evidence="9">
    <location>
        <begin position="1"/>
        <end position="29"/>
    </location>
</feature>
<keyword evidence="9" id="KW-0732">Signal</keyword>
<dbReference type="InterPro" id="IPR001547">
    <property type="entry name" value="Glyco_hydro_5"/>
</dbReference>
<reference evidence="12 13" key="1">
    <citation type="submission" date="2010-08" db="EMBL/GenBank/DDBJ databases">
        <title>Complete sequence of Clostridium cellulovorans 743B.</title>
        <authorList>
            <consortium name="US DOE Joint Genome Institute"/>
            <person name="Lucas S."/>
            <person name="Copeland A."/>
            <person name="Lapidus A."/>
            <person name="Cheng J.-F."/>
            <person name="Bruce D."/>
            <person name="Goodwin L."/>
            <person name="Pitluck S."/>
            <person name="Chertkov O."/>
            <person name="Detter J.C."/>
            <person name="Han C."/>
            <person name="Tapia R."/>
            <person name="Land M."/>
            <person name="Hauser L."/>
            <person name="Chang Y.-J."/>
            <person name="Jeffries C."/>
            <person name="Kyrpides N."/>
            <person name="Ivanova N."/>
            <person name="Mikhailova N."/>
            <person name="Hemme C.L."/>
            <person name="Woyke T."/>
        </authorList>
    </citation>
    <scope>NUCLEOTIDE SEQUENCE [LARGE SCALE GENOMIC DNA]</scope>
    <source>
        <strain evidence="13">ATCC 35296 / DSM 3052 / OCM 3 / 743B</strain>
    </source>
</reference>
<dbReference type="RefSeq" id="WP_010073669.1">
    <property type="nucleotide sequence ID" value="NC_014393.1"/>
</dbReference>
<dbReference type="PANTHER" id="PTHR34142">
    <property type="entry name" value="ENDO-BETA-1,4-GLUCANASE A"/>
    <property type="match status" value="1"/>
</dbReference>
<keyword evidence="3 8" id="KW-0378">Hydrolase</keyword>
<dbReference type="EMBL" id="CP002160">
    <property type="protein sequence ID" value="ADL53332.1"/>
    <property type="molecule type" value="Genomic_DNA"/>
</dbReference>
<keyword evidence="6 8" id="KW-0326">Glycosidase</keyword>
<evidence type="ECO:0000313" key="12">
    <source>
        <dbReference type="EMBL" id="ADL53332.1"/>
    </source>
</evidence>
<feature type="chain" id="PRO_5003128573" description="cellulase" evidence="9">
    <location>
        <begin position="30"/>
        <end position="557"/>
    </location>
</feature>
<dbReference type="InterPro" id="IPR017853">
    <property type="entry name" value="GH"/>
</dbReference>
<gene>
    <name evidence="12" type="ordered locus">Clocel_3662</name>
</gene>
<dbReference type="PANTHER" id="PTHR34142:SF1">
    <property type="entry name" value="GLYCOSIDE HYDROLASE FAMILY 5 DOMAIN-CONTAINING PROTEIN"/>
    <property type="match status" value="1"/>
</dbReference>
<organism evidence="12 13">
    <name type="scientific">Clostridium cellulovorans (strain ATCC 35296 / DSM 3052 / OCM 3 / 743B)</name>
    <dbReference type="NCBI Taxonomy" id="573061"/>
    <lineage>
        <taxon>Bacteria</taxon>
        <taxon>Bacillati</taxon>
        <taxon>Bacillota</taxon>
        <taxon>Clostridia</taxon>
        <taxon>Eubacteriales</taxon>
        <taxon>Clostridiaceae</taxon>
        <taxon>Clostridium</taxon>
    </lineage>
</organism>
<dbReference type="Gene3D" id="3.20.20.80">
    <property type="entry name" value="Glycosidases"/>
    <property type="match status" value="1"/>
</dbReference>
<dbReference type="SUPFAM" id="SSF49785">
    <property type="entry name" value="Galactose-binding domain-like"/>
    <property type="match status" value="1"/>
</dbReference>
<evidence type="ECO:0000256" key="6">
    <source>
        <dbReference type="ARBA" id="ARBA00023295"/>
    </source>
</evidence>
<dbReference type="InterPro" id="IPR008979">
    <property type="entry name" value="Galactose-bd-like_sf"/>
</dbReference>
<comment type="similarity">
    <text evidence="8">Belongs to the glycosyl hydrolase 5 (cellulase A) family.</text>
</comment>
<evidence type="ECO:0000256" key="4">
    <source>
        <dbReference type="ARBA" id="ARBA00023001"/>
    </source>
</evidence>
<comment type="catalytic activity">
    <reaction evidence="1">
        <text>Endohydrolysis of (1-&gt;4)-beta-D-glucosidic linkages in cellulose, lichenin and cereal beta-D-glucans.</text>
        <dbReference type="EC" id="3.2.1.4"/>
    </reaction>
</comment>
<keyword evidence="4" id="KW-0136">Cellulose degradation</keyword>
<dbReference type="SMR" id="D9SWQ0"/>
<keyword evidence="13" id="KW-1185">Reference proteome</keyword>
<dbReference type="CAZy" id="CBM17">
    <property type="family name" value="Carbohydrate-Binding Module Family 17"/>
</dbReference>
<sequence length="557" mass="60131">MFNNVKKKILSIVAAGAMLMALVPNINVAAETTYSNLTGNANVKKPSVGGKLQLLNKNGIKTLCDKDGNPIQLRGMSTHGLQWFPGVVNNNAFAALSNDWNSNVIRLAMYVAEGGYATNPSVKQTVINGINYAIANDMYVIVDWHMMNPGDPNASVYSGAQSFFNDISTLYPNNKNIIYELCNEPNGENGGVTNDATGWAQVKSYATPIVQLLRNKGNENLIIVGNPFWSQRPDLAADNPINDSNTMYSVHFYSGTNPISTVDTNRDNAMSNVRYALNHGAAVFATEWGTSLATGTTGPYLAKADAWLDFLNGNNISWCNFSISNKDEKAAALNSLTSLDPGSDKLWADNELTTSGQYVRARIKGAYYATPVDPVTNQPTAPKDFSSGFWDFNDGTTQGFGVNPDSPITAINVENANNALKISNLNSKGSNDLSEGNFWANVRISADIWGQSINIYGDTKLTMDVIAPTPVNVSIAAIPQSSTHGWGNPTRAIRVWTNNFVAQTDGTYKATLTISTNDSPNFNTIATDAADSVVTNMILFVGSNSDNISLDNIKFTK</sequence>
<evidence type="ECO:0000256" key="9">
    <source>
        <dbReference type="SAM" id="SignalP"/>
    </source>
</evidence>
<evidence type="ECO:0000313" key="13">
    <source>
        <dbReference type="Proteomes" id="UP000002730"/>
    </source>
</evidence>
<dbReference type="HOGENOM" id="CLU_012932_0_0_9"/>
<proteinExistence type="inferred from homology"/>
<keyword evidence="5" id="KW-0119">Carbohydrate metabolism</keyword>
<dbReference type="InterPro" id="IPR018087">
    <property type="entry name" value="Glyco_hydro_5_CS"/>
</dbReference>
<feature type="domain" description="Carbohydrate binding module family 17/28" evidence="11">
    <location>
        <begin position="389"/>
        <end position="555"/>
    </location>
</feature>
<dbReference type="GO" id="GO:0030245">
    <property type="term" value="P:cellulose catabolic process"/>
    <property type="evidence" value="ECO:0007669"/>
    <property type="project" value="UniProtKB-KW"/>
</dbReference>
<dbReference type="InterPro" id="IPR005086">
    <property type="entry name" value="CBM17/28"/>
</dbReference>
<evidence type="ECO:0000259" key="10">
    <source>
        <dbReference type="Pfam" id="PF00150"/>
    </source>
</evidence>
<evidence type="ECO:0000259" key="11">
    <source>
        <dbReference type="Pfam" id="PF03424"/>
    </source>
</evidence>
<dbReference type="Gene3D" id="2.60.120.260">
    <property type="entry name" value="Galactose-binding domain-like"/>
    <property type="match status" value="1"/>
</dbReference>
<evidence type="ECO:0000256" key="2">
    <source>
        <dbReference type="ARBA" id="ARBA00012601"/>
    </source>
</evidence>
<evidence type="ECO:0000256" key="3">
    <source>
        <dbReference type="ARBA" id="ARBA00022801"/>
    </source>
</evidence>
<dbReference type="Pfam" id="PF03424">
    <property type="entry name" value="CBM_17_28"/>
    <property type="match status" value="1"/>
</dbReference>
<dbReference type="Pfam" id="PF00150">
    <property type="entry name" value="Cellulase"/>
    <property type="match status" value="1"/>
</dbReference>
<dbReference type="KEGG" id="ccb:Clocel_3662"/>
<dbReference type="SUPFAM" id="SSF51445">
    <property type="entry name" value="(Trans)glycosidases"/>
    <property type="match status" value="1"/>
</dbReference>
<evidence type="ECO:0000256" key="7">
    <source>
        <dbReference type="ARBA" id="ARBA00023326"/>
    </source>
</evidence>
<feature type="domain" description="Glycoside hydrolase family 5" evidence="10">
    <location>
        <begin position="64"/>
        <end position="326"/>
    </location>
</feature>
<evidence type="ECO:0000256" key="5">
    <source>
        <dbReference type="ARBA" id="ARBA00023277"/>
    </source>
</evidence>
<accession>D9SWQ0</accession>
<dbReference type="CAZy" id="GH5">
    <property type="family name" value="Glycoside Hydrolase Family 5"/>
</dbReference>